<gene>
    <name evidence="1" type="ORF">HOLleu_44234</name>
</gene>
<protein>
    <submittedName>
        <fullName evidence="1">Uncharacterized protein</fullName>
    </submittedName>
</protein>
<proteinExistence type="predicted"/>
<comment type="caution">
    <text evidence="1">The sequence shown here is derived from an EMBL/GenBank/DDBJ whole genome shotgun (WGS) entry which is preliminary data.</text>
</comment>
<sequence length="230" mass="26223">MTPGKPAAIIQWNCRGLRPNDEEIKCFVADWSPLVMCLQETFLRDTDNLSFKGNYLNARAKARRIIKSSKRESWKQYISKLNSNTPVKKAWDMVRKSSGKQISSSVLHVSKPDGSKCTETAYVANLLADEFESNSSSNHYSQAFQKFLYTAEKQKVNFTSDNSEDYNSLFNITELRIALERSNDTATGPDEVHYQFLKHLPDNSLLVLLDIFNGIWKNGCLTGSHHHSHR</sequence>
<dbReference type="EMBL" id="JAIZAY010000725">
    <property type="protein sequence ID" value="KAJ8018007.1"/>
    <property type="molecule type" value="Genomic_DNA"/>
</dbReference>
<dbReference type="InterPro" id="IPR036691">
    <property type="entry name" value="Endo/exonu/phosph_ase_sf"/>
</dbReference>
<name>A0A9Q0Y8Y5_HOLLE</name>
<reference evidence="1" key="1">
    <citation type="submission" date="2021-10" db="EMBL/GenBank/DDBJ databases">
        <title>Tropical sea cucumber genome reveals ecological adaptation and Cuvierian tubules defense mechanism.</title>
        <authorList>
            <person name="Chen T."/>
        </authorList>
    </citation>
    <scope>NUCLEOTIDE SEQUENCE</scope>
    <source>
        <strain evidence="1">Nanhai2018</strain>
        <tissue evidence="1">Muscle</tissue>
    </source>
</reference>
<accession>A0A9Q0Y8Y5</accession>
<evidence type="ECO:0000313" key="2">
    <source>
        <dbReference type="Proteomes" id="UP001152320"/>
    </source>
</evidence>
<dbReference type="SUPFAM" id="SSF56219">
    <property type="entry name" value="DNase I-like"/>
    <property type="match status" value="1"/>
</dbReference>
<dbReference type="AlphaFoldDB" id="A0A9Q0Y8Y5"/>
<organism evidence="1 2">
    <name type="scientific">Holothuria leucospilota</name>
    <name type="common">Black long sea cucumber</name>
    <name type="synonym">Mertensiothuria leucospilota</name>
    <dbReference type="NCBI Taxonomy" id="206669"/>
    <lineage>
        <taxon>Eukaryota</taxon>
        <taxon>Metazoa</taxon>
        <taxon>Echinodermata</taxon>
        <taxon>Eleutherozoa</taxon>
        <taxon>Echinozoa</taxon>
        <taxon>Holothuroidea</taxon>
        <taxon>Aspidochirotacea</taxon>
        <taxon>Aspidochirotida</taxon>
        <taxon>Holothuriidae</taxon>
        <taxon>Holothuria</taxon>
    </lineage>
</organism>
<evidence type="ECO:0000313" key="1">
    <source>
        <dbReference type="EMBL" id="KAJ8018007.1"/>
    </source>
</evidence>
<dbReference type="OrthoDB" id="6774702at2759"/>
<keyword evidence="2" id="KW-1185">Reference proteome</keyword>
<dbReference type="Proteomes" id="UP001152320">
    <property type="component" value="Unassembled WGS sequence"/>
</dbReference>
<dbReference type="Gene3D" id="3.60.10.10">
    <property type="entry name" value="Endonuclease/exonuclease/phosphatase"/>
    <property type="match status" value="1"/>
</dbReference>